<feature type="compositionally biased region" description="Polar residues" evidence="1">
    <location>
        <begin position="81"/>
        <end position="95"/>
    </location>
</feature>
<sequence>MKEDLFNRKNVVMLVLMVGVFLLLGSLSAGVVYLSGIGTKSQYSTAQGKFKSTHSSSVEQSSKGGGTKTSKSEVSEKKASMNKTELSTNVSSSSEQAKKVANPKQETQCMTTTEQESHVITPVIYVATYNGFTGYSTVSYDEALAIARSLSENQKPVIENTQEITQQSTQQNTHVDTQESVQQELEKIIASIQAQNPNTQINIVK</sequence>
<feature type="transmembrane region" description="Helical" evidence="2">
    <location>
        <begin position="12"/>
        <end position="34"/>
    </location>
</feature>
<dbReference type="RefSeq" id="WP_264653775.1">
    <property type="nucleotide sequence ID" value="NZ_JAOQNN010000001.1"/>
</dbReference>
<evidence type="ECO:0000313" key="3">
    <source>
        <dbReference type="EMBL" id="MCW2280207.1"/>
    </source>
</evidence>
<feature type="compositionally biased region" description="Basic and acidic residues" evidence="1">
    <location>
        <begin position="70"/>
        <end position="79"/>
    </location>
</feature>
<keyword evidence="2" id="KW-0472">Membrane</keyword>
<organism evidence="3 4">
    <name type="scientific">Lactococcus lactis</name>
    <dbReference type="NCBI Taxonomy" id="1358"/>
    <lineage>
        <taxon>Bacteria</taxon>
        <taxon>Bacillati</taxon>
        <taxon>Bacillota</taxon>
        <taxon>Bacilli</taxon>
        <taxon>Lactobacillales</taxon>
        <taxon>Streptococcaceae</taxon>
        <taxon>Lactococcus</taxon>
    </lineage>
</organism>
<dbReference type="EMBL" id="JAOQNN010000001">
    <property type="protein sequence ID" value="MCW2280207.1"/>
    <property type="molecule type" value="Genomic_DNA"/>
</dbReference>
<keyword evidence="2" id="KW-1133">Transmembrane helix</keyword>
<comment type="caution">
    <text evidence="3">The sequence shown here is derived from an EMBL/GenBank/DDBJ whole genome shotgun (WGS) entry which is preliminary data.</text>
</comment>
<feature type="region of interest" description="Disordered" evidence="1">
    <location>
        <begin position="51"/>
        <end position="113"/>
    </location>
</feature>
<name>A0AAW5TLI2_9LACT</name>
<evidence type="ECO:0000256" key="2">
    <source>
        <dbReference type="SAM" id="Phobius"/>
    </source>
</evidence>
<reference evidence="3" key="1">
    <citation type="submission" date="2023-08" db="EMBL/GenBank/DDBJ databases">
        <title>Genomic analyses of the natural microbiome of Caenorhabditis elegans.</title>
        <authorList>
            <person name="Samuel B."/>
        </authorList>
    </citation>
    <scope>NUCLEOTIDE SEQUENCE</scope>
    <source>
        <strain evidence="3">BIGb0220</strain>
    </source>
</reference>
<evidence type="ECO:0000256" key="1">
    <source>
        <dbReference type="SAM" id="MobiDB-lite"/>
    </source>
</evidence>
<accession>A0AAW5TLI2</accession>
<gene>
    <name evidence="3" type="ORF">M2256_000665</name>
</gene>
<keyword evidence="2" id="KW-0812">Transmembrane</keyword>
<evidence type="ECO:0000313" key="4">
    <source>
        <dbReference type="Proteomes" id="UP001207687"/>
    </source>
</evidence>
<proteinExistence type="predicted"/>
<protein>
    <submittedName>
        <fullName evidence="3">Maltooligosyltrehalose synthase</fullName>
    </submittedName>
</protein>
<dbReference type="AlphaFoldDB" id="A0AAW5TLI2"/>
<dbReference type="Proteomes" id="UP001207687">
    <property type="component" value="Unassembled WGS sequence"/>
</dbReference>